<evidence type="ECO:0000256" key="2">
    <source>
        <dbReference type="SAM" id="Phobius"/>
    </source>
</evidence>
<accession>A0A8T1YFS2</accession>
<proteinExistence type="predicted"/>
<reference evidence="3 4" key="1">
    <citation type="submission" date="2020-12" db="EMBL/GenBank/DDBJ databases">
        <title>Concerted genomic and epigenomic changes stabilize Arabidopsis allopolyploids.</title>
        <authorList>
            <person name="Chen Z."/>
        </authorList>
    </citation>
    <scope>NUCLEOTIDE SEQUENCE [LARGE SCALE GENOMIC DNA]</scope>
    <source>
        <strain evidence="3">As9502</strain>
        <tissue evidence="3">Leaf</tissue>
    </source>
</reference>
<gene>
    <name evidence="3" type="ORF">ISN44_As12g005300</name>
</gene>
<name>A0A8T1YFS2_ARASU</name>
<evidence type="ECO:0000313" key="3">
    <source>
        <dbReference type="EMBL" id="KAG7544997.1"/>
    </source>
</evidence>
<keyword evidence="2" id="KW-0472">Membrane</keyword>
<sequence length="107" mass="12660">MMRTQFAKGFSSSSRGRGTHNFSTIPSSSSSISSIIKRRWENQNVPILCVAFLGGYIAHFYINYQKRKEHWYKVDRMYNEYVKRSEQLSDRIRRHIRGEYDDPESSS</sequence>
<organism evidence="3 4">
    <name type="scientific">Arabidopsis suecica</name>
    <name type="common">Swedish thale-cress</name>
    <name type="synonym">Cardaminopsis suecica</name>
    <dbReference type="NCBI Taxonomy" id="45249"/>
    <lineage>
        <taxon>Eukaryota</taxon>
        <taxon>Viridiplantae</taxon>
        <taxon>Streptophyta</taxon>
        <taxon>Embryophyta</taxon>
        <taxon>Tracheophyta</taxon>
        <taxon>Spermatophyta</taxon>
        <taxon>Magnoliopsida</taxon>
        <taxon>eudicotyledons</taxon>
        <taxon>Gunneridae</taxon>
        <taxon>Pentapetalae</taxon>
        <taxon>rosids</taxon>
        <taxon>malvids</taxon>
        <taxon>Brassicales</taxon>
        <taxon>Brassicaceae</taxon>
        <taxon>Camelineae</taxon>
        <taxon>Arabidopsis</taxon>
    </lineage>
</organism>
<keyword evidence="2" id="KW-0812">Transmembrane</keyword>
<feature type="region of interest" description="Disordered" evidence="1">
    <location>
        <begin position="1"/>
        <end position="31"/>
    </location>
</feature>
<dbReference type="OrthoDB" id="1094164at2759"/>
<dbReference type="EMBL" id="JAEFBJ010000012">
    <property type="protein sequence ID" value="KAG7544997.1"/>
    <property type="molecule type" value="Genomic_DNA"/>
</dbReference>
<evidence type="ECO:0000256" key="1">
    <source>
        <dbReference type="SAM" id="MobiDB-lite"/>
    </source>
</evidence>
<dbReference type="AlphaFoldDB" id="A0A8T1YFS2"/>
<dbReference type="Proteomes" id="UP000694251">
    <property type="component" value="Chromosome 12"/>
</dbReference>
<evidence type="ECO:0008006" key="5">
    <source>
        <dbReference type="Google" id="ProtNLM"/>
    </source>
</evidence>
<keyword evidence="4" id="KW-1185">Reference proteome</keyword>
<feature type="compositionally biased region" description="Polar residues" evidence="1">
    <location>
        <begin position="10"/>
        <end position="22"/>
    </location>
</feature>
<feature type="transmembrane region" description="Helical" evidence="2">
    <location>
        <begin position="45"/>
        <end position="64"/>
    </location>
</feature>
<evidence type="ECO:0000313" key="4">
    <source>
        <dbReference type="Proteomes" id="UP000694251"/>
    </source>
</evidence>
<protein>
    <recommendedName>
        <fullName evidence="5">Transmembrane protein</fullName>
    </recommendedName>
</protein>
<keyword evidence="2" id="KW-1133">Transmembrane helix</keyword>
<comment type="caution">
    <text evidence="3">The sequence shown here is derived from an EMBL/GenBank/DDBJ whole genome shotgun (WGS) entry which is preliminary data.</text>
</comment>